<organism evidence="1 2">
    <name type="scientific">Conexibacter stalactiti</name>
    <dbReference type="NCBI Taxonomy" id="1940611"/>
    <lineage>
        <taxon>Bacteria</taxon>
        <taxon>Bacillati</taxon>
        <taxon>Actinomycetota</taxon>
        <taxon>Thermoleophilia</taxon>
        <taxon>Solirubrobacterales</taxon>
        <taxon>Conexibacteraceae</taxon>
        <taxon>Conexibacter</taxon>
    </lineage>
</organism>
<reference evidence="2" key="1">
    <citation type="submission" date="2023-07" db="EMBL/GenBank/DDBJ databases">
        <title>Conexibacter stalactiti sp. nov., isolated from stalactites in a lava cave and emended description of the genus Conexibacter.</title>
        <authorList>
            <person name="Lee S.D."/>
        </authorList>
    </citation>
    <scope>NUCLEOTIDE SEQUENCE [LARGE SCALE GENOMIC DNA]</scope>
    <source>
        <strain evidence="2">KCTC 39840</strain>
    </source>
</reference>
<name>A0ABU4HQ89_9ACTN</name>
<gene>
    <name evidence="1" type="ORF">R7226_14175</name>
</gene>
<dbReference type="RefSeq" id="WP_318597830.1">
    <property type="nucleotide sequence ID" value="NZ_JAWSTH010000034.1"/>
</dbReference>
<accession>A0ABU4HQ89</accession>
<keyword evidence="2" id="KW-1185">Reference proteome</keyword>
<proteinExistence type="predicted"/>
<dbReference type="EMBL" id="JAWSTH010000034">
    <property type="protein sequence ID" value="MDW5595493.1"/>
    <property type="molecule type" value="Genomic_DNA"/>
</dbReference>
<evidence type="ECO:0000313" key="2">
    <source>
        <dbReference type="Proteomes" id="UP001284601"/>
    </source>
</evidence>
<comment type="caution">
    <text evidence="1">The sequence shown here is derived from an EMBL/GenBank/DDBJ whole genome shotgun (WGS) entry which is preliminary data.</text>
</comment>
<evidence type="ECO:0000313" key="1">
    <source>
        <dbReference type="EMBL" id="MDW5595493.1"/>
    </source>
</evidence>
<dbReference type="Proteomes" id="UP001284601">
    <property type="component" value="Unassembled WGS sequence"/>
</dbReference>
<sequence>MHARAGGDATEVARERIATLAVTLRAFAQAAGAEAAILLLDRGDGGQPFVVECPADGPVVLAEGEHVVELDPSRLAAEPLPLPPVRAYGPFPVEGLRSELAASSRTDAIHSELASPDGGLTQLARAVGQLAAAFPGRSVLTATFPTTDPAVPLHLAARAGDPLVLALGEQQFELPPGWPG</sequence>
<protein>
    <submittedName>
        <fullName evidence="1">Uncharacterized protein</fullName>
    </submittedName>
</protein>